<name>A0A2T1AJF9_TRISK</name>
<protein>
    <submittedName>
        <fullName evidence="1">ABC-type phosphate/phosphonate transport system substrate-binding protein</fullName>
    </submittedName>
</protein>
<sequence>MIALLPMYDRPETKAANDAFWQAIRAALGRGPDHLTRDMDLWQAWRSPELLLAQTCGLPYRARLYGDVELVGTPDYGLPGCPEGHYNSVLVARADQSGIRLSKFGGSRFAYNDPLSQSGWAAAMMRMRSEDILPGELLETGSHRASAEAVATGKADFACIDALTFQMLQSYEPDLIAQLCELERTEPTPALPFITALSEDAAAILAAMQAALETLDTGHRETLQLKKIMAMTPSDYLAIPTPPGPTLLMDRLARAR</sequence>
<dbReference type="PANTHER" id="PTHR35841:SF1">
    <property type="entry name" value="PHOSPHONATES-BINDING PERIPLASMIC PROTEIN"/>
    <property type="match status" value="1"/>
</dbReference>
<evidence type="ECO:0000313" key="2">
    <source>
        <dbReference type="Proteomes" id="UP000237718"/>
    </source>
</evidence>
<organism evidence="1 2">
    <name type="scientific">Tritonibacter scottomollicae</name>
    <name type="common">Epibacterium scottomollicae</name>
    <dbReference type="NCBI Taxonomy" id="483013"/>
    <lineage>
        <taxon>Bacteria</taxon>
        <taxon>Pseudomonadati</taxon>
        <taxon>Pseudomonadota</taxon>
        <taxon>Alphaproteobacteria</taxon>
        <taxon>Rhodobacterales</taxon>
        <taxon>Paracoccaceae</taxon>
        <taxon>Tritonibacter</taxon>
    </lineage>
</organism>
<dbReference type="OrthoDB" id="7353682at2"/>
<proteinExistence type="predicted"/>
<accession>A0A2T1AJF9</accession>
<dbReference type="Pfam" id="PF12974">
    <property type="entry name" value="Phosphonate-bd"/>
    <property type="match status" value="1"/>
</dbReference>
<reference evidence="1 2" key="1">
    <citation type="submission" date="2018-03" db="EMBL/GenBank/DDBJ databases">
        <title>Genomic Encyclopedia of Archaeal and Bacterial Type Strains, Phase II (KMG-II): from individual species to whole genera.</title>
        <authorList>
            <person name="Goeker M."/>
        </authorList>
    </citation>
    <scope>NUCLEOTIDE SEQUENCE [LARGE SCALE GENOMIC DNA]</scope>
    <source>
        <strain evidence="1 2">DSM 25328</strain>
    </source>
</reference>
<comment type="caution">
    <text evidence="1">The sequence shown here is derived from an EMBL/GenBank/DDBJ whole genome shotgun (WGS) entry which is preliminary data.</text>
</comment>
<dbReference type="RefSeq" id="WP_106162778.1">
    <property type="nucleotide sequence ID" value="NZ_PVUF01000003.1"/>
</dbReference>
<evidence type="ECO:0000313" key="1">
    <source>
        <dbReference type="EMBL" id="PRZ48734.1"/>
    </source>
</evidence>
<dbReference type="Proteomes" id="UP000237718">
    <property type="component" value="Unassembled WGS sequence"/>
</dbReference>
<dbReference type="EMBL" id="PVUF01000003">
    <property type="protein sequence ID" value="PRZ48734.1"/>
    <property type="molecule type" value="Genomic_DNA"/>
</dbReference>
<dbReference type="SUPFAM" id="SSF53850">
    <property type="entry name" value="Periplasmic binding protein-like II"/>
    <property type="match status" value="1"/>
</dbReference>
<dbReference type="PANTHER" id="PTHR35841">
    <property type="entry name" value="PHOSPHONATES-BINDING PERIPLASMIC PROTEIN"/>
    <property type="match status" value="1"/>
</dbReference>
<dbReference type="AlphaFoldDB" id="A0A2T1AJF9"/>
<dbReference type="Gene3D" id="3.40.190.10">
    <property type="entry name" value="Periplasmic binding protein-like II"/>
    <property type="match status" value="1"/>
</dbReference>
<gene>
    <name evidence="1" type="ORF">CLV89_10345</name>
</gene>